<comment type="similarity">
    <text evidence="1">Belongs to the cycloisomerase 2 family.</text>
</comment>
<dbReference type="SUPFAM" id="SSF51004">
    <property type="entry name" value="C-terminal (heme d1) domain of cytochrome cd1-nitrite reductase"/>
    <property type="match status" value="1"/>
</dbReference>
<dbReference type="InterPro" id="IPR050282">
    <property type="entry name" value="Cycloisomerase_2"/>
</dbReference>
<name>A0A4R5NP94_9LACO</name>
<dbReference type="PANTHER" id="PTHR30344">
    <property type="entry name" value="6-PHOSPHOGLUCONOLACTONASE-RELATED"/>
    <property type="match status" value="1"/>
</dbReference>
<dbReference type="Pfam" id="PF10282">
    <property type="entry name" value="Lactonase"/>
    <property type="match status" value="1"/>
</dbReference>
<dbReference type="RefSeq" id="WP_010619415.1">
    <property type="nucleotide sequence ID" value="NZ_CP042371.1"/>
</dbReference>
<dbReference type="Gene3D" id="2.130.10.10">
    <property type="entry name" value="YVTN repeat-like/Quinoprotein amine dehydrogenase"/>
    <property type="match status" value="1"/>
</dbReference>
<organism evidence="2 3">
    <name type="scientific">Secundilactobacillus malefermentans</name>
    <dbReference type="NCBI Taxonomy" id="176292"/>
    <lineage>
        <taxon>Bacteria</taxon>
        <taxon>Bacillati</taxon>
        <taxon>Bacillota</taxon>
        <taxon>Bacilli</taxon>
        <taxon>Lactobacillales</taxon>
        <taxon>Lactobacillaceae</taxon>
        <taxon>Secundilactobacillus</taxon>
    </lineage>
</organism>
<dbReference type="GO" id="GO:0017057">
    <property type="term" value="F:6-phosphogluconolactonase activity"/>
    <property type="evidence" value="ECO:0007669"/>
    <property type="project" value="TreeGrafter"/>
</dbReference>
<evidence type="ECO:0000313" key="2">
    <source>
        <dbReference type="EMBL" id="TDG78452.1"/>
    </source>
</evidence>
<dbReference type="EMBL" id="PUFO01000040">
    <property type="protein sequence ID" value="TDG78452.1"/>
    <property type="molecule type" value="Genomic_DNA"/>
</dbReference>
<evidence type="ECO:0000313" key="3">
    <source>
        <dbReference type="Proteomes" id="UP000294854"/>
    </source>
</evidence>
<comment type="caution">
    <text evidence="2">The sequence shown here is derived from an EMBL/GenBank/DDBJ whole genome shotgun (WGS) entry which is preliminary data.</text>
</comment>
<dbReference type="AlphaFoldDB" id="A0A4R5NP94"/>
<dbReference type="InterPro" id="IPR011048">
    <property type="entry name" value="Haem_d1_sf"/>
</dbReference>
<keyword evidence="3" id="KW-1185">Reference proteome</keyword>
<dbReference type="GO" id="GO:0005829">
    <property type="term" value="C:cytosol"/>
    <property type="evidence" value="ECO:0007669"/>
    <property type="project" value="TreeGrafter"/>
</dbReference>
<gene>
    <name evidence="2" type="ORF">C5L31_001068</name>
</gene>
<protein>
    <recommendedName>
        <fullName evidence="4">6-phosphogluconolactonase</fullName>
    </recommendedName>
</protein>
<dbReference type="STRING" id="1122149.FD44_GL000927"/>
<dbReference type="InterPro" id="IPR015943">
    <property type="entry name" value="WD40/YVTN_repeat-like_dom_sf"/>
</dbReference>
<evidence type="ECO:0008006" key="4">
    <source>
        <dbReference type="Google" id="ProtNLM"/>
    </source>
</evidence>
<dbReference type="OrthoDB" id="9790815at2"/>
<dbReference type="PANTHER" id="PTHR30344:SF1">
    <property type="entry name" value="6-PHOSPHOGLUCONOLACTONASE"/>
    <property type="match status" value="1"/>
</dbReference>
<reference evidence="2 3" key="1">
    <citation type="journal article" date="2019" name="Appl. Microbiol. Biotechnol.">
        <title>Uncovering carbohydrate metabolism through a genotype-phenotype association study of 56 lactic acid bacteria genomes.</title>
        <authorList>
            <person name="Buron-Moles G."/>
            <person name="Chailyan A."/>
            <person name="Dolejs I."/>
            <person name="Forster J."/>
            <person name="Miks M.H."/>
        </authorList>
    </citation>
    <scope>NUCLEOTIDE SEQUENCE [LARGE SCALE GENOMIC DNA]</scope>
    <source>
        <strain evidence="2 3">ATCC 49373</strain>
    </source>
</reference>
<evidence type="ECO:0000256" key="1">
    <source>
        <dbReference type="ARBA" id="ARBA00005564"/>
    </source>
</evidence>
<dbReference type="InterPro" id="IPR019405">
    <property type="entry name" value="Lactonase_7-beta_prop"/>
</dbReference>
<dbReference type="Proteomes" id="UP000294854">
    <property type="component" value="Unassembled WGS sequence"/>
</dbReference>
<proteinExistence type="inferred from homology"/>
<sequence length="344" mass="37863">MVEKFLIGTYTKQTSKGVYEIELDTDNKKLKNLTFVAEAGSPTYVTLSKAGILYAIDKESNGDETTGGLMVYDANVRPAKLLQKVLSPGSSPAYVTVDEDRQLVYTANYHTGIISVFKIVNEGKLELLDEVKHTGNGPRPEQQDGAHPHIAERTPEGRIVVCDLGNDTVTTYDWHNDQLSEAAQFNCEPGFGPRHIVFDESRGLAYLVGELSSNVSVLQYDQATGKFDLVETKKTIPADWTAHNGAAAIRLSSDHKFLYVSNRGLNSIAVFAIDSAGRLTLLENISTEGDFPRDFNFNADERFLIVVNQNTNNATLYERDAQTGKLTVCQKDFVVPEGVCVATE</sequence>
<accession>A0A4R5NP94</accession>